<evidence type="ECO:0000313" key="4">
    <source>
        <dbReference type="Proteomes" id="UP000530032"/>
    </source>
</evidence>
<gene>
    <name evidence="3" type="ORF">HF327_015865</name>
</gene>
<dbReference type="SUPFAM" id="SSF56059">
    <property type="entry name" value="Glutathione synthetase ATP-binding domain-like"/>
    <property type="match status" value="1"/>
</dbReference>
<accession>A0A843B5K7</accession>
<sequence length="660" mass="71912">MTSLHVPRLWQTLLACTLLAATAAQAQMVRKPSAYESGAGSPVNASANRTAPSDLAALPTQADFDRVARVFDANSASAMPHVLFVIDRQSKSTPLHFINTPRYAFHEDFLRAKGLLRGDKATLNRNYRAADRRFILGTLSWQPSLKAYSYEFWEGDQLTPELLQTTARALKTGFFAPVRFKANVSAQEAVAQAAGIEAITQAQLLGAQTFLPLNLGQATGRLRIVASADRVSELQPQDIALLREVPISLPPVAGVVTERPSTLLSHVNLLARGWGVPNAYVQKAADQYAAFNQRWVHIEVQPTGFSLRAATDAERQAAEKLARPRPTSSKKILIQPDLRRSELAPLASLRNADRKRCGAKAANLGEIQSAQFADVLVPDGFCIPFAAYADFMRGNGLNERIARMRQLPGFATDSGVRRQALSALQAEMMQWPIPQSVTDTWSQRWASQLGSQGVFVRSSSSSEDLPNFSGAGLYTTVPNVRSSADLAAAVRKVWASVYNFEAWEARQAAGLDDQQVMMSVLVQKAVDSTASGVMITRDPFDASRRHMSYIAAKRGIGIRVVEGQRVAEQILYSSRSKAVQVLNRSQDDVALQLDANGGVREVAVATGRAVLSDALVQRLARAGAAIKQRFGGKEQDIEWAVQGDQIIILQARPFISAPGR</sequence>
<keyword evidence="1" id="KW-0732">Signal</keyword>
<keyword evidence="4" id="KW-1185">Reference proteome</keyword>
<evidence type="ECO:0000256" key="1">
    <source>
        <dbReference type="SAM" id="SignalP"/>
    </source>
</evidence>
<dbReference type="GO" id="GO:0005524">
    <property type="term" value="F:ATP binding"/>
    <property type="evidence" value="ECO:0007669"/>
    <property type="project" value="InterPro"/>
</dbReference>
<keyword evidence="3" id="KW-0418">Kinase</keyword>
<evidence type="ECO:0000259" key="2">
    <source>
        <dbReference type="Pfam" id="PF01326"/>
    </source>
</evidence>
<dbReference type="GO" id="GO:0016301">
    <property type="term" value="F:kinase activity"/>
    <property type="evidence" value="ECO:0007669"/>
    <property type="project" value="UniProtKB-KW"/>
</dbReference>
<dbReference type="PANTHER" id="PTHR43615">
    <property type="entry name" value="PHOSPHOENOLPYRUVATE SYNTHASE-RELATED"/>
    <property type="match status" value="1"/>
</dbReference>
<evidence type="ECO:0000313" key="3">
    <source>
        <dbReference type="EMBL" id="MBI1625973.1"/>
    </source>
</evidence>
<dbReference type="PANTHER" id="PTHR43615:SF1">
    <property type="entry name" value="PPDK_N DOMAIN-CONTAINING PROTEIN"/>
    <property type="match status" value="1"/>
</dbReference>
<dbReference type="Proteomes" id="UP000530032">
    <property type="component" value="Unassembled WGS sequence"/>
</dbReference>
<comment type="caution">
    <text evidence="3">The sequence shown here is derived from an EMBL/GenBank/DDBJ whole genome shotgun (WGS) entry which is preliminary data.</text>
</comment>
<keyword evidence="3" id="KW-0808">Transferase</keyword>
<dbReference type="Gene3D" id="3.30.470.20">
    <property type="entry name" value="ATP-grasp fold, B domain"/>
    <property type="match status" value="1"/>
</dbReference>
<dbReference type="AlphaFoldDB" id="A0A843B5K7"/>
<dbReference type="InterPro" id="IPR002192">
    <property type="entry name" value="PPDK_AMP/ATP-bd"/>
</dbReference>
<keyword evidence="3" id="KW-0670">Pyruvate</keyword>
<dbReference type="Pfam" id="PF01326">
    <property type="entry name" value="PPDK_N"/>
    <property type="match status" value="1"/>
</dbReference>
<organism evidence="3 4">
    <name type="scientific">Comamonas suwonensis</name>
    <dbReference type="NCBI Taxonomy" id="2606214"/>
    <lineage>
        <taxon>Bacteria</taxon>
        <taxon>Pseudomonadati</taxon>
        <taxon>Pseudomonadota</taxon>
        <taxon>Betaproteobacteria</taxon>
        <taxon>Burkholderiales</taxon>
        <taxon>Comamonadaceae</taxon>
        <taxon>Comamonas</taxon>
    </lineage>
</organism>
<protein>
    <submittedName>
        <fullName evidence="3">Pyruvate, phosphate dikinase</fullName>
    </submittedName>
</protein>
<reference evidence="3" key="1">
    <citation type="submission" date="2020-12" db="EMBL/GenBank/DDBJ databases">
        <title>Comamonas sp. nov., isolated from stream water.</title>
        <authorList>
            <person name="Park K.-H."/>
        </authorList>
    </citation>
    <scope>NUCLEOTIDE SEQUENCE</scope>
    <source>
        <strain evidence="3">EJ-4</strain>
    </source>
</reference>
<feature type="chain" id="PRO_5032397628" evidence="1">
    <location>
        <begin position="27"/>
        <end position="660"/>
    </location>
</feature>
<proteinExistence type="predicted"/>
<dbReference type="EMBL" id="JABBCQ020000014">
    <property type="protein sequence ID" value="MBI1625973.1"/>
    <property type="molecule type" value="Genomic_DNA"/>
</dbReference>
<name>A0A843B5K7_9BURK</name>
<dbReference type="RefSeq" id="WP_198461172.1">
    <property type="nucleotide sequence ID" value="NZ_JABBCQ020000014.1"/>
</dbReference>
<feature type="domain" description="Pyruvate phosphate dikinase AMP/ATP-binding" evidence="2">
    <location>
        <begin position="356"/>
        <end position="654"/>
    </location>
</feature>
<dbReference type="InterPro" id="IPR013815">
    <property type="entry name" value="ATP_grasp_subdomain_1"/>
</dbReference>
<dbReference type="InterPro" id="IPR051549">
    <property type="entry name" value="PEP_Utilizing_Enz"/>
</dbReference>
<feature type="signal peptide" evidence="1">
    <location>
        <begin position="1"/>
        <end position="26"/>
    </location>
</feature>
<dbReference type="Gene3D" id="3.30.1490.20">
    <property type="entry name" value="ATP-grasp fold, A domain"/>
    <property type="match status" value="1"/>
</dbReference>